<sequence length="72" mass="8119">MSTQIYPYPYLSVEIPELCPSEHVYHGCLLLLLSRGRGRGLEHSQVLKTTLTDAYVTLNPFQLSENGNQQPT</sequence>
<dbReference type="Proteomes" id="UP000828390">
    <property type="component" value="Unassembled WGS sequence"/>
</dbReference>
<accession>A0A9D4CVM8</accession>
<dbReference type="EMBL" id="JAIWYP010000011">
    <property type="protein sequence ID" value="KAH3733220.1"/>
    <property type="molecule type" value="Genomic_DNA"/>
</dbReference>
<organism evidence="1 2">
    <name type="scientific">Dreissena polymorpha</name>
    <name type="common">Zebra mussel</name>
    <name type="synonym">Mytilus polymorpha</name>
    <dbReference type="NCBI Taxonomy" id="45954"/>
    <lineage>
        <taxon>Eukaryota</taxon>
        <taxon>Metazoa</taxon>
        <taxon>Spiralia</taxon>
        <taxon>Lophotrochozoa</taxon>
        <taxon>Mollusca</taxon>
        <taxon>Bivalvia</taxon>
        <taxon>Autobranchia</taxon>
        <taxon>Heteroconchia</taxon>
        <taxon>Euheterodonta</taxon>
        <taxon>Imparidentia</taxon>
        <taxon>Neoheterodontei</taxon>
        <taxon>Myida</taxon>
        <taxon>Dreissenoidea</taxon>
        <taxon>Dreissenidae</taxon>
        <taxon>Dreissena</taxon>
    </lineage>
</organism>
<name>A0A9D4CVM8_DREPO</name>
<comment type="caution">
    <text evidence="1">The sequence shown here is derived from an EMBL/GenBank/DDBJ whole genome shotgun (WGS) entry which is preliminary data.</text>
</comment>
<keyword evidence="2" id="KW-1185">Reference proteome</keyword>
<protein>
    <submittedName>
        <fullName evidence="1">Uncharacterized protein</fullName>
    </submittedName>
</protein>
<gene>
    <name evidence="1" type="ORF">DPMN_039645</name>
</gene>
<evidence type="ECO:0000313" key="2">
    <source>
        <dbReference type="Proteomes" id="UP000828390"/>
    </source>
</evidence>
<reference evidence="1" key="2">
    <citation type="submission" date="2020-11" db="EMBL/GenBank/DDBJ databases">
        <authorList>
            <person name="McCartney M.A."/>
            <person name="Auch B."/>
            <person name="Kono T."/>
            <person name="Mallez S."/>
            <person name="Becker A."/>
            <person name="Gohl D.M."/>
            <person name="Silverstein K.A.T."/>
            <person name="Koren S."/>
            <person name="Bechman K.B."/>
            <person name="Herman A."/>
            <person name="Abrahante J.E."/>
            <person name="Garbe J."/>
        </authorList>
    </citation>
    <scope>NUCLEOTIDE SEQUENCE</scope>
    <source>
        <strain evidence="1">Duluth1</strain>
        <tissue evidence="1">Whole animal</tissue>
    </source>
</reference>
<reference evidence="1" key="1">
    <citation type="journal article" date="2019" name="bioRxiv">
        <title>The Genome of the Zebra Mussel, Dreissena polymorpha: A Resource for Invasive Species Research.</title>
        <authorList>
            <person name="McCartney M.A."/>
            <person name="Auch B."/>
            <person name="Kono T."/>
            <person name="Mallez S."/>
            <person name="Zhang Y."/>
            <person name="Obille A."/>
            <person name="Becker A."/>
            <person name="Abrahante J.E."/>
            <person name="Garbe J."/>
            <person name="Badalamenti J.P."/>
            <person name="Herman A."/>
            <person name="Mangelson H."/>
            <person name="Liachko I."/>
            <person name="Sullivan S."/>
            <person name="Sone E.D."/>
            <person name="Koren S."/>
            <person name="Silverstein K.A.T."/>
            <person name="Beckman K.B."/>
            <person name="Gohl D.M."/>
        </authorList>
    </citation>
    <scope>NUCLEOTIDE SEQUENCE</scope>
    <source>
        <strain evidence="1">Duluth1</strain>
        <tissue evidence="1">Whole animal</tissue>
    </source>
</reference>
<dbReference type="AlphaFoldDB" id="A0A9D4CVM8"/>
<proteinExistence type="predicted"/>
<evidence type="ECO:0000313" key="1">
    <source>
        <dbReference type="EMBL" id="KAH3733220.1"/>
    </source>
</evidence>